<name>D0WEW2_SLAES</name>
<reference evidence="1" key="1">
    <citation type="submission" date="2009-10" db="EMBL/GenBank/DDBJ databases">
        <authorList>
            <person name="Weinstock G."/>
            <person name="Sodergren E."/>
            <person name="Clifton S."/>
            <person name="Fulton L."/>
            <person name="Fulton B."/>
            <person name="Courtney L."/>
            <person name="Fronick C."/>
            <person name="Harrison M."/>
            <person name="Strong C."/>
            <person name="Farmer C."/>
            <person name="Delahaunty K."/>
            <person name="Markovic C."/>
            <person name="Hall O."/>
            <person name="Minx P."/>
            <person name="Tomlinson C."/>
            <person name="Mitreva M."/>
            <person name="Nelson J."/>
            <person name="Hou S."/>
            <person name="Wollam A."/>
            <person name="Pepin K.H."/>
            <person name="Johnson M."/>
            <person name="Bhonagiri V."/>
            <person name="Nash W.E."/>
            <person name="Warren W."/>
            <person name="Chinwalla A."/>
            <person name="Mardis E.R."/>
            <person name="Wilson R.K."/>
        </authorList>
    </citation>
    <scope>NUCLEOTIDE SEQUENCE [LARGE SCALE GENOMIC DNA]</scope>
    <source>
        <strain evidence="1">ATCC 700122</strain>
    </source>
</reference>
<proteinExistence type="predicted"/>
<dbReference type="AlphaFoldDB" id="D0WEW2"/>
<evidence type="ECO:0000313" key="2">
    <source>
        <dbReference type="Proteomes" id="UP000006001"/>
    </source>
</evidence>
<evidence type="ECO:0000313" key="1">
    <source>
        <dbReference type="EMBL" id="EEZ62250.1"/>
    </source>
</evidence>
<keyword evidence="2" id="KW-1185">Reference proteome</keyword>
<dbReference type="Proteomes" id="UP000006001">
    <property type="component" value="Unassembled WGS sequence"/>
</dbReference>
<comment type="caution">
    <text evidence="1">The sequence shown here is derived from an EMBL/GenBank/DDBJ whole genome shotgun (WGS) entry which is preliminary data.</text>
</comment>
<accession>D0WEW2</accession>
<protein>
    <submittedName>
        <fullName evidence="1">Uncharacterized protein</fullName>
    </submittedName>
</protein>
<dbReference type="STRING" id="649764.HMPREF0762_00347"/>
<dbReference type="EMBL" id="ACUX02000004">
    <property type="protein sequence ID" value="EEZ62250.1"/>
    <property type="molecule type" value="Genomic_DNA"/>
</dbReference>
<gene>
    <name evidence="1" type="ORF">HMPREF0762_00347</name>
</gene>
<dbReference type="HOGENOM" id="CLU_3066251_0_0_11"/>
<organism evidence="1 2">
    <name type="scientific">Slackia exigua (strain ATCC 700122 / DSM 15923 / CIP 105133 / JCM 11022 / KCTC 5966 / S-7)</name>
    <dbReference type="NCBI Taxonomy" id="649764"/>
    <lineage>
        <taxon>Bacteria</taxon>
        <taxon>Bacillati</taxon>
        <taxon>Actinomycetota</taxon>
        <taxon>Coriobacteriia</taxon>
        <taxon>Eggerthellales</taxon>
        <taxon>Eggerthellaceae</taxon>
        <taxon>Slackia</taxon>
    </lineage>
</organism>
<sequence>MAAETTGRYDLLLGYAMLACAETQLTWTLLTASAMGLEVALRNYRPERITGTV</sequence>